<feature type="domain" description="3-hydroxyacyl-CoA dehydrogenase NAD binding" evidence="4">
    <location>
        <begin position="1"/>
        <end position="177"/>
    </location>
</feature>
<dbReference type="InterPro" id="IPR022694">
    <property type="entry name" value="3-OHacyl-CoA_DH"/>
</dbReference>
<accession>A0A381V0H6</accession>
<dbReference type="SUPFAM" id="SSF48179">
    <property type="entry name" value="6-phosphogluconate dehydrogenase C-terminal domain-like"/>
    <property type="match status" value="1"/>
</dbReference>
<dbReference type="InterPro" id="IPR006108">
    <property type="entry name" value="3HC_DH_C"/>
</dbReference>
<dbReference type="Gene3D" id="1.10.1040.10">
    <property type="entry name" value="N-(1-d-carboxylethyl)-l-norvaline Dehydrogenase, domain 2"/>
    <property type="match status" value="1"/>
</dbReference>
<keyword evidence="2" id="KW-0560">Oxidoreductase</keyword>
<evidence type="ECO:0000259" key="3">
    <source>
        <dbReference type="Pfam" id="PF00725"/>
    </source>
</evidence>
<evidence type="ECO:0000313" key="5">
    <source>
        <dbReference type="EMBL" id="SVA33886.1"/>
    </source>
</evidence>
<feature type="domain" description="3-hydroxyacyl-CoA dehydrogenase C-terminal" evidence="3">
    <location>
        <begin position="181"/>
        <end position="279"/>
    </location>
</feature>
<gene>
    <name evidence="5" type="ORF">METZ01_LOCUS86740</name>
</gene>
<dbReference type="InterPro" id="IPR008927">
    <property type="entry name" value="6-PGluconate_DH-like_C_sf"/>
</dbReference>
<dbReference type="EMBL" id="UINC01007537">
    <property type="protein sequence ID" value="SVA33886.1"/>
    <property type="molecule type" value="Genomic_DNA"/>
</dbReference>
<dbReference type="GO" id="GO:0070403">
    <property type="term" value="F:NAD+ binding"/>
    <property type="evidence" value="ECO:0007669"/>
    <property type="project" value="InterPro"/>
</dbReference>
<dbReference type="Pfam" id="PF00725">
    <property type="entry name" value="3HCDH"/>
    <property type="match status" value="1"/>
</dbReference>
<dbReference type="InterPro" id="IPR036291">
    <property type="entry name" value="NAD(P)-bd_dom_sf"/>
</dbReference>
<proteinExistence type="inferred from homology"/>
<name>A0A381V0H6_9ZZZZ</name>
<reference evidence="5" key="1">
    <citation type="submission" date="2018-05" db="EMBL/GenBank/DDBJ databases">
        <authorList>
            <person name="Lanie J.A."/>
            <person name="Ng W.-L."/>
            <person name="Kazmierczak K.M."/>
            <person name="Andrzejewski T.M."/>
            <person name="Davidsen T.M."/>
            <person name="Wayne K.J."/>
            <person name="Tettelin H."/>
            <person name="Glass J.I."/>
            <person name="Rusch D."/>
            <person name="Podicherti R."/>
            <person name="Tsui H.-C.T."/>
            <person name="Winkler M.E."/>
        </authorList>
    </citation>
    <scope>NUCLEOTIDE SEQUENCE</scope>
</reference>
<dbReference type="GO" id="GO:0016616">
    <property type="term" value="F:oxidoreductase activity, acting on the CH-OH group of donors, NAD or NADP as acceptor"/>
    <property type="evidence" value="ECO:0007669"/>
    <property type="project" value="InterPro"/>
</dbReference>
<dbReference type="Pfam" id="PF02737">
    <property type="entry name" value="3HCDH_N"/>
    <property type="match status" value="1"/>
</dbReference>
<evidence type="ECO:0000256" key="1">
    <source>
        <dbReference type="ARBA" id="ARBA00009463"/>
    </source>
</evidence>
<dbReference type="InterPro" id="IPR013328">
    <property type="entry name" value="6PGD_dom2"/>
</dbReference>
<dbReference type="PANTHER" id="PTHR48075:SF5">
    <property type="entry name" value="3-HYDROXYBUTYRYL-COA DEHYDROGENASE"/>
    <property type="match status" value="1"/>
</dbReference>
<dbReference type="PANTHER" id="PTHR48075">
    <property type="entry name" value="3-HYDROXYACYL-COA DEHYDROGENASE FAMILY PROTEIN"/>
    <property type="match status" value="1"/>
</dbReference>
<evidence type="ECO:0000256" key="2">
    <source>
        <dbReference type="ARBA" id="ARBA00023002"/>
    </source>
</evidence>
<dbReference type="InterPro" id="IPR006180">
    <property type="entry name" value="3-OHacyl-CoA_DH_CS"/>
</dbReference>
<dbReference type="PIRSF" id="PIRSF000105">
    <property type="entry name" value="HCDH"/>
    <property type="match status" value="1"/>
</dbReference>
<dbReference type="GO" id="GO:0006631">
    <property type="term" value="P:fatty acid metabolic process"/>
    <property type="evidence" value="ECO:0007669"/>
    <property type="project" value="InterPro"/>
</dbReference>
<dbReference type="InterPro" id="IPR006176">
    <property type="entry name" value="3-OHacyl-CoA_DH_NAD-bd"/>
</dbReference>
<dbReference type="SUPFAM" id="SSF51735">
    <property type="entry name" value="NAD(P)-binding Rossmann-fold domains"/>
    <property type="match status" value="1"/>
</dbReference>
<dbReference type="Gene3D" id="3.40.50.720">
    <property type="entry name" value="NAD(P)-binding Rossmann-like Domain"/>
    <property type="match status" value="1"/>
</dbReference>
<evidence type="ECO:0008006" key="6">
    <source>
        <dbReference type="Google" id="ProtNLM"/>
    </source>
</evidence>
<feature type="non-terminal residue" evidence="5">
    <location>
        <position position="1"/>
    </location>
</feature>
<comment type="similarity">
    <text evidence="1">Belongs to the 3-hydroxyacyl-CoA dehydrogenase family.</text>
</comment>
<dbReference type="PROSITE" id="PS00067">
    <property type="entry name" value="3HCDH"/>
    <property type="match status" value="1"/>
</dbReference>
<dbReference type="AlphaFoldDB" id="A0A381V0H6"/>
<organism evidence="5">
    <name type="scientific">marine metagenome</name>
    <dbReference type="NCBI Taxonomy" id="408172"/>
    <lineage>
        <taxon>unclassified sequences</taxon>
        <taxon>metagenomes</taxon>
        <taxon>ecological metagenomes</taxon>
    </lineage>
</organism>
<evidence type="ECO:0000259" key="4">
    <source>
        <dbReference type="Pfam" id="PF02737"/>
    </source>
</evidence>
<sequence length="303" mass="32837">VLGAGLMGHGIALELAAHRRLVCLHDVSEQLLDKAIAHARVGLKALHQAGLISFDEIEASISRISTSLDLSETVEGTDLVIEAVSENLELKHSLFDKVDRIAPAHAVLVSNTSTFLPSALAAATQRPLQFAGVHYYNPPHLLPGVEIIKGPETSDATVQLLTGFYQMIGKRPALIYKEIQGFIGNRLQVALLREAMSIIRDGHATANEIDQIVRSGIGKLLSIAGPFELADNEGLDSVLALAEREFPLLANDRSLPSVLTDKIHAGDLGVKTGRGFYDWTVESVEAWRKNMADSLIQMATQDR</sequence>
<protein>
    <recommendedName>
        <fullName evidence="6">3-hydroxyacyl-CoA dehydrogenase NAD binding domain-containing protein</fullName>
    </recommendedName>
</protein>